<organism evidence="2 3">
    <name type="scientific">Schistosoma margrebowiei</name>
    <dbReference type="NCBI Taxonomy" id="48269"/>
    <lineage>
        <taxon>Eukaryota</taxon>
        <taxon>Metazoa</taxon>
        <taxon>Spiralia</taxon>
        <taxon>Lophotrochozoa</taxon>
        <taxon>Platyhelminthes</taxon>
        <taxon>Trematoda</taxon>
        <taxon>Digenea</taxon>
        <taxon>Strigeidida</taxon>
        <taxon>Schistosomatoidea</taxon>
        <taxon>Schistosomatidae</taxon>
        <taxon>Schistosoma</taxon>
    </lineage>
</organism>
<sequence length="122" mass="13693">MKLSTTDCFIVFCVIHLIVTDPINAGSSQENRLPWNLCCFCQCYFCFQQISDVKLVVKSSDVAMVVSNHCLGYTGETFIKTFYHTHHGTYNDAQIRTIANLINSTCNKFKKYGTTTASSNKG</sequence>
<protein>
    <recommendedName>
        <fullName evidence="4">Saposin B-type domain-containing protein</fullName>
    </recommendedName>
</protein>
<evidence type="ECO:0000313" key="3">
    <source>
        <dbReference type="WBParaSite" id="SMRG1_67570.1"/>
    </source>
</evidence>
<feature type="signal peptide" evidence="1">
    <location>
        <begin position="1"/>
        <end position="25"/>
    </location>
</feature>
<accession>A0AA85A740</accession>
<feature type="chain" id="PRO_5041672302" description="Saposin B-type domain-containing protein" evidence="1">
    <location>
        <begin position="26"/>
        <end position="122"/>
    </location>
</feature>
<dbReference type="Proteomes" id="UP000050790">
    <property type="component" value="Unassembled WGS sequence"/>
</dbReference>
<dbReference type="AlphaFoldDB" id="A0AA85A740"/>
<dbReference type="WBParaSite" id="SMRG1_67570.1">
    <property type="protein sequence ID" value="SMRG1_67570.1"/>
    <property type="gene ID" value="SMRG1_67570"/>
</dbReference>
<proteinExistence type="predicted"/>
<evidence type="ECO:0000313" key="2">
    <source>
        <dbReference type="Proteomes" id="UP000050790"/>
    </source>
</evidence>
<name>A0AA85A740_9TREM</name>
<keyword evidence="1" id="KW-0732">Signal</keyword>
<evidence type="ECO:0008006" key="4">
    <source>
        <dbReference type="Google" id="ProtNLM"/>
    </source>
</evidence>
<reference evidence="3" key="1">
    <citation type="submission" date="2023-11" db="UniProtKB">
        <authorList>
            <consortium name="WormBaseParasite"/>
        </authorList>
    </citation>
    <scope>IDENTIFICATION</scope>
</reference>
<evidence type="ECO:0000256" key="1">
    <source>
        <dbReference type="SAM" id="SignalP"/>
    </source>
</evidence>